<dbReference type="Gene3D" id="3.10.129.10">
    <property type="entry name" value="Hotdog Thioesterase"/>
    <property type="match status" value="1"/>
</dbReference>
<dbReference type="SUPFAM" id="SSF54637">
    <property type="entry name" value="Thioesterase/thiol ester dehydrase-isomerase"/>
    <property type="match status" value="1"/>
</dbReference>
<accession>A0A9P4HXM2</accession>
<evidence type="ECO:0000313" key="1">
    <source>
        <dbReference type="EMBL" id="KAF2091115.1"/>
    </source>
</evidence>
<dbReference type="EMBL" id="ML978712">
    <property type="protein sequence ID" value="KAF2091115.1"/>
    <property type="molecule type" value="Genomic_DNA"/>
</dbReference>
<dbReference type="PANTHER" id="PTHR28152">
    <property type="entry name" value="HYDROXYACYL-THIOESTER DEHYDRATASE TYPE 2, MITOCHONDRIAL"/>
    <property type="match status" value="1"/>
</dbReference>
<dbReference type="PANTHER" id="PTHR28152:SF1">
    <property type="entry name" value="HYDROXYACYL-THIOESTER DEHYDRATASE TYPE 2, MITOCHONDRIAL"/>
    <property type="match status" value="1"/>
</dbReference>
<evidence type="ECO:0000313" key="2">
    <source>
        <dbReference type="Proteomes" id="UP000799776"/>
    </source>
</evidence>
<comment type="caution">
    <text evidence="1">The sequence shown here is derived from an EMBL/GenBank/DDBJ whole genome shotgun (WGS) entry which is preliminary data.</text>
</comment>
<proteinExistence type="predicted"/>
<sequence>MSSYSLRLALRRSRHLSPRVFTRSLSQAPDLSAIIREMPKRQPTMQVSMLPYEQSLWLQNTLAGFIPDSLRDRLEDYPLERGLPPAHHLIYFNPVRPADELLSDGTDPTQSPGEPFVRRMWAGGYVRFANPLYDEKSLMYQHYGACREKIRDVTVKGKKGEEKVFVGIERRFISGEGVDDLEILERELSQKDENEMGAASVVERRNIVFMRERSPEEAKKAVEEQMTKMLKPQHKPEFEHTFIPTQSLLFRFSALTFNAHRIHLDREYCRTVEGHRDLLVHGPLSLTMLLTILQDEIPETSTYIDRIDYRNLAPLYCNEPVRLCGRRAPIDPKSRDVWKYDLWVETPAGGIAVKATATVKSCYSDDRSGKSDFLF</sequence>
<dbReference type="GO" id="GO:0019171">
    <property type="term" value="F:(3R)-hydroxyacyl-[acyl-carrier-protein] dehydratase activity"/>
    <property type="evidence" value="ECO:0007669"/>
    <property type="project" value="TreeGrafter"/>
</dbReference>
<gene>
    <name evidence="1" type="ORF">K490DRAFT_62436</name>
</gene>
<name>A0A9P4HXM2_9PEZI</name>
<reference evidence="1" key="1">
    <citation type="journal article" date="2020" name="Stud. Mycol.">
        <title>101 Dothideomycetes genomes: a test case for predicting lifestyles and emergence of pathogens.</title>
        <authorList>
            <person name="Haridas S."/>
            <person name="Albert R."/>
            <person name="Binder M."/>
            <person name="Bloem J."/>
            <person name="Labutti K."/>
            <person name="Salamov A."/>
            <person name="Andreopoulos B."/>
            <person name="Baker S."/>
            <person name="Barry K."/>
            <person name="Bills G."/>
            <person name="Bluhm B."/>
            <person name="Cannon C."/>
            <person name="Castanera R."/>
            <person name="Culley D."/>
            <person name="Daum C."/>
            <person name="Ezra D."/>
            <person name="Gonzalez J."/>
            <person name="Henrissat B."/>
            <person name="Kuo A."/>
            <person name="Liang C."/>
            <person name="Lipzen A."/>
            <person name="Lutzoni F."/>
            <person name="Magnuson J."/>
            <person name="Mondo S."/>
            <person name="Nolan M."/>
            <person name="Ohm R."/>
            <person name="Pangilinan J."/>
            <person name="Park H.-J."/>
            <person name="Ramirez L."/>
            <person name="Alfaro M."/>
            <person name="Sun H."/>
            <person name="Tritt A."/>
            <person name="Yoshinaga Y."/>
            <person name="Zwiers L.-H."/>
            <person name="Turgeon B."/>
            <person name="Goodwin S."/>
            <person name="Spatafora J."/>
            <person name="Crous P."/>
            <person name="Grigoriev I."/>
        </authorList>
    </citation>
    <scope>NUCLEOTIDE SEQUENCE</scope>
    <source>
        <strain evidence="1">CBS 121410</strain>
    </source>
</reference>
<organism evidence="1 2">
    <name type="scientific">Saccharata proteae CBS 121410</name>
    <dbReference type="NCBI Taxonomy" id="1314787"/>
    <lineage>
        <taxon>Eukaryota</taxon>
        <taxon>Fungi</taxon>
        <taxon>Dikarya</taxon>
        <taxon>Ascomycota</taxon>
        <taxon>Pezizomycotina</taxon>
        <taxon>Dothideomycetes</taxon>
        <taxon>Dothideomycetes incertae sedis</taxon>
        <taxon>Botryosphaeriales</taxon>
        <taxon>Saccharataceae</taxon>
        <taxon>Saccharata</taxon>
    </lineage>
</organism>
<dbReference type="Proteomes" id="UP000799776">
    <property type="component" value="Unassembled WGS sequence"/>
</dbReference>
<dbReference type="AlphaFoldDB" id="A0A9P4HXM2"/>
<dbReference type="InterPro" id="IPR029069">
    <property type="entry name" value="HotDog_dom_sf"/>
</dbReference>
<dbReference type="InterPro" id="IPR052741">
    <property type="entry name" value="Mitochondrial_HTD2"/>
</dbReference>
<protein>
    <recommendedName>
        <fullName evidence="3">Thioesterase/thiol ester dehydrase-isomerase</fullName>
    </recommendedName>
</protein>
<evidence type="ECO:0008006" key="3">
    <source>
        <dbReference type="Google" id="ProtNLM"/>
    </source>
</evidence>
<dbReference type="GO" id="GO:0005739">
    <property type="term" value="C:mitochondrion"/>
    <property type="evidence" value="ECO:0007669"/>
    <property type="project" value="TreeGrafter"/>
</dbReference>
<dbReference type="OrthoDB" id="3257538at2759"/>
<keyword evidence="2" id="KW-1185">Reference proteome</keyword>